<protein>
    <submittedName>
        <fullName evidence="1">DNA methylase N-4/N-6</fullName>
    </submittedName>
</protein>
<keyword evidence="2" id="KW-1185">Reference proteome</keyword>
<reference evidence="1 2" key="1">
    <citation type="submission" date="2009-06" db="EMBL/GenBank/DDBJ databases">
        <title>Complete sequence of Thermotogales bacterium TBF 19.5.1.</title>
        <authorList>
            <consortium name="US DOE Joint Genome Institute"/>
            <person name="Lucas S."/>
            <person name="Copeland A."/>
            <person name="Lapidus A."/>
            <person name="Glavina del Rio T."/>
            <person name="Tice H."/>
            <person name="Bruce D."/>
            <person name="Goodwin L."/>
            <person name="Pitluck S."/>
            <person name="Chertkov O."/>
            <person name="Brettin T."/>
            <person name="Detter J.C."/>
            <person name="Han C."/>
            <person name="Schmutz J."/>
            <person name="Larimer F."/>
            <person name="Land M."/>
            <person name="Hauser L."/>
            <person name="Kyrpides N."/>
            <person name="Ovchinnikova G."/>
            <person name="Noll K."/>
        </authorList>
    </citation>
    <scope>NUCLEOTIDE SEQUENCE [LARGE SCALE GENOMIC DNA]</scope>
    <source>
        <strain evidence="2">ATCC BAA-1733 / DSM 21960 / TBF 19.5.1</strain>
    </source>
</reference>
<dbReference type="EMBL" id="CP001634">
    <property type="protein sequence ID" value="ACR78840.1"/>
    <property type="molecule type" value="Genomic_DNA"/>
</dbReference>
<dbReference type="InterPro" id="IPR002052">
    <property type="entry name" value="DNA_methylase_N6_adenine_CS"/>
</dbReference>
<dbReference type="Gene3D" id="3.40.50.150">
    <property type="entry name" value="Vaccinia Virus protein VP39"/>
    <property type="match status" value="1"/>
</dbReference>
<dbReference type="REBASE" id="21037">
    <property type="entry name" value="M.KolORF112P"/>
</dbReference>
<sequence length="89" mass="10588">MKTGHIYKGDCIKVMREHIKDENIDLIYADPPYNLSGKSLNLINNKTGGPFYKMNEDWDTWDYNEYVEFTENWFVMLPEKLDKKSSNFV</sequence>
<dbReference type="RefSeq" id="WP_012744628.1">
    <property type="nucleotide sequence ID" value="NC_012785.1"/>
</dbReference>
<gene>
    <name evidence="1" type="ordered locus">Kole_0112</name>
</gene>
<dbReference type="Proteomes" id="UP000002382">
    <property type="component" value="Chromosome"/>
</dbReference>
<keyword evidence="1" id="KW-0489">Methyltransferase</keyword>
<dbReference type="GO" id="GO:0003676">
    <property type="term" value="F:nucleic acid binding"/>
    <property type="evidence" value="ECO:0007669"/>
    <property type="project" value="InterPro"/>
</dbReference>
<dbReference type="HOGENOM" id="CLU_2450726_0_0_0"/>
<name>C5CHY5_KOSOT</name>
<dbReference type="InterPro" id="IPR029063">
    <property type="entry name" value="SAM-dependent_MTases_sf"/>
</dbReference>
<keyword evidence="1" id="KW-0808">Transferase</keyword>
<dbReference type="SUPFAM" id="SSF53335">
    <property type="entry name" value="S-adenosyl-L-methionine-dependent methyltransferases"/>
    <property type="match status" value="1"/>
</dbReference>
<dbReference type="PROSITE" id="PS00092">
    <property type="entry name" value="N6_MTASE"/>
    <property type="match status" value="1"/>
</dbReference>
<dbReference type="GO" id="GO:0032259">
    <property type="term" value="P:methylation"/>
    <property type="evidence" value="ECO:0007669"/>
    <property type="project" value="UniProtKB-KW"/>
</dbReference>
<dbReference type="KEGG" id="kol:Kole_0112"/>
<dbReference type="GO" id="GO:0008168">
    <property type="term" value="F:methyltransferase activity"/>
    <property type="evidence" value="ECO:0007669"/>
    <property type="project" value="UniProtKB-KW"/>
</dbReference>
<reference evidence="1 2" key="2">
    <citation type="journal article" date="2011" name="J. Bacteriol.">
        <title>Genome Sequence of Kosmotoga olearia Strain TBF 19.5.1, a Thermophilic Bacterium with a Wide Growth Temperature Range, Isolated from the Troll B Oil Platform in the North Sea.</title>
        <authorList>
            <person name="Swithers K.S."/>
            <person name="Dipippo J.L."/>
            <person name="Bruce D.C."/>
            <person name="Detter C."/>
            <person name="Tapia R."/>
            <person name="Han S."/>
            <person name="Goodwin L.A."/>
            <person name="Han J."/>
            <person name="Woyke T."/>
            <person name="Pitluck S."/>
            <person name="Pennacchio L."/>
            <person name="Nolan M."/>
            <person name="Mikhailova N."/>
            <person name="Land M.L."/>
            <person name="Nesbo C.L."/>
            <person name="Gogarten J.P."/>
            <person name="Noll K.M."/>
        </authorList>
    </citation>
    <scope>NUCLEOTIDE SEQUENCE [LARGE SCALE GENOMIC DNA]</scope>
    <source>
        <strain evidence="2">ATCC BAA-1733 / DSM 21960 / TBF 19.5.1</strain>
    </source>
</reference>
<proteinExistence type="predicted"/>
<dbReference type="eggNOG" id="COG2189">
    <property type="taxonomic scope" value="Bacteria"/>
</dbReference>
<evidence type="ECO:0000313" key="1">
    <source>
        <dbReference type="EMBL" id="ACR78840.1"/>
    </source>
</evidence>
<dbReference type="AlphaFoldDB" id="C5CHY5"/>
<organism evidence="1 2">
    <name type="scientific">Kosmotoga olearia (strain ATCC BAA-1733 / DSM 21960 / TBF 19.5.1)</name>
    <dbReference type="NCBI Taxonomy" id="521045"/>
    <lineage>
        <taxon>Bacteria</taxon>
        <taxon>Thermotogati</taxon>
        <taxon>Thermotogota</taxon>
        <taxon>Thermotogae</taxon>
        <taxon>Kosmotogales</taxon>
        <taxon>Kosmotogaceae</taxon>
        <taxon>Kosmotoga</taxon>
    </lineage>
</organism>
<evidence type="ECO:0000313" key="2">
    <source>
        <dbReference type="Proteomes" id="UP000002382"/>
    </source>
</evidence>
<accession>C5CHY5</accession>